<evidence type="ECO:0000256" key="3">
    <source>
        <dbReference type="SAM" id="Phobius"/>
    </source>
</evidence>
<dbReference type="Gene3D" id="1.10.287.110">
    <property type="entry name" value="DnaJ domain"/>
    <property type="match status" value="1"/>
</dbReference>
<keyword evidence="3" id="KW-0812">Transmembrane</keyword>
<evidence type="ECO:0000313" key="6">
    <source>
        <dbReference type="Proteomes" id="UP000651010"/>
    </source>
</evidence>
<name>A0ABR9GD35_9GAMM</name>
<dbReference type="Proteomes" id="UP000651010">
    <property type="component" value="Unassembled WGS sequence"/>
</dbReference>
<dbReference type="EMBL" id="JACZZA010000011">
    <property type="protein sequence ID" value="MBE1161956.1"/>
    <property type="molecule type" value="Genomic_DNA"/>
</dbReference>
<feature type="compositionally biased region" description="Pro residues" evidence="2">
    <location>
        <begin position="94"/>
        <end position="106"/>
    </location>
</feature>
<accession>A0ABR9GD35</accession>
<proteinExistence type="predicted"/>
<evidence type="ECO:0000259" key="4">
    <source>
        <dbReference type="PROSITE" id="PS50076"/>
    </source>
</evidence>
<keyword evidence="3" id="KW-0472">Membrane</keyword>
<dbReference type="Pfam" id="PF00226">
    <property type="entry name" value="DnaJ"/>
    <property type="match status" value="1"/>
</dbReference>
<evidence type="ECO:0000256" key="2">
    <source>
        <dbReference type="SAM" id="MobiDB-lite"/>
    </source>
</evidence>
<gene>
    <name evidence="5" type="ORF">IGX34_16350</name>
</gene>
<dbReference type="InterPro" id="IPR001623">
    <property type="entry name" value="DnaJ_domain"/>
</dbReference>
<dbReference type="InterPro" id="IPR036869">
    <property type="entry name" value="J_dom_sf"/>
</dbReference>
<dbReference type="SUPFAM" id="SSF46565">
    <property type="entry name" value="Chaperone J-domain"/>
    <property type="match status" value="1"/>
</dbReference>
<sequence>MANEIDFLELYRQLRVSPDCSLEEFKRAYRRCVSTLHPDRRPPGHDGYIHPRSGQRLQQINVQYEAAMEFLRLHGRLPGAPPPQGVTPQRASPTPRPSPTPPPPRPTSARAPRRPQVKWLIPIALLAVVILFWGASAVNAPADGGADGATRDNDATRVEAPAPPMLSLGMSQENVRAIEGNPVEIRDDLWEYGPSWVRFDHGSVVDWYSSPLHSLKTVQAKPAQTESPVARN</sequence>
<keyword evidence="1" id="KW-0143">Chaperone</keyword>
<organism evidence="5 6">
    <name type="scientific">Dyella acidiphila</name>
    <dbReference type="NCBI Taxonomy" id="2775866"/>
    <lineage>
        <taxon>Bacteria</taxon>
        <taxon>Pseudomonadati</taxon>
        <taxon>Pseudomonadota</taxon>
        <taxon>Gammaproteobacteria</taxon>
        <taxon>Lysobacterales</taxon>
        <taxon>Rhodanobacteraceae</taxon>
        <taxon>Dyella</taxon>
    </lineage>
</organism>
<dbReference type="PROSITE" id="PS50076">
    <property type="entry name" value="DNAJ_2"/>
    <property type="match status" value="1"/>
</dbReference>
<reference evidence="5 6" key="1">
    <citation type="submission" date="2020-09" db="EMBL/GenBank/DDBJ databases">
        <title>Dyella sp. 7MK23 isolated from forest soil.</title>
        <authorList>
            <person name="Fu J."/>
        </authorList>
    </citation>
    <scope>NUCLEOTIDE SEQUENCE [LARGE SCALE GENOMIC DNA]</scope>
    <source>
        <strain evidence="5 6">7MK23</strain>
    </source>
</reference>
<keyword evidence="3" id="KW-1133">Transmembrane helix</keyword>
<evidence type="ECO:0000313" key="5">
    <source>
        <dbReference type="EMBL" id="MBE1161956.1"/>
    </source>
</evidence>
<comment type="caution">
    <text evidence="5">The sequence shown here is derived from an EMBL/GenBank/DDBJ whole genome shotgun (WGS) entry which is preliminary data.</text>
</comment>
<dbReference type="RefSeq" id="WP_192556801.1">
    <property type="nucleotide sequence ID" value="NZ_JACZZA010000011.1"/>
</dbReference>
<protein>
    <submittedName>
        <fullName evidence="5">J domain-containing protein</fullName>
    </submittedName>
</protein>
<dbReference type="CDD" id="cd06257">
    <property type="entry name" value="DnaJ"/>
    <property type="match status" value="1"/>
</dbReference>
<evidence type="ECO:0000256" key="1">
    <source>
        <dbReference type="ARBA" id="ARBA00023186"/>
    </source>
</evidence>
<feature type="domain" description="J" evidence="4">
    <location>
        <begin position="9"/>
        <end position="76"/>
    </location>
</feature>
<feature type="region of interest" description="Disordered" evidence="2">
    <location>
        <begin position="75"/>
        <end position="113"/>
    </location>
</feature>
<keyword evidence="6" id="KW-1185">Reference proteome</keyword>
<feature type="transmembrane region" description="Helical" evidence="3">
    <location>
        <begin position="119"/>
        <end position="138"/>
    </location>
</feature>